<dbReference type="GO" id="GO:0005261">
    <property type="term" value="F:monoatomic cation channel activity"/>
    <property type="evidence" value="ECO:0007669"/>
    <property type="project" value="TreeGrafter"/>
</dbReference>
<dbReference type="InterPro" id="IPR014010">
    <property type="entry name" value="REJ_dom"/>
</dbReference>
<dbReference type="InterPro" id="IPR002859">
    <property type="entry name" value="PKD/REJ-like"/>
</dbReference>
<dbReference type="GO" id="GO:0005886">
    <property type="term" value="C:plasma membrane"/>
    <property type="evidence" value="ECO:0007669"/>
    <property type="project" value="TreeGrafter"/>
</dbReference>
<dbReference type="CDD" id="cd00102">
    <property type="entry name" value="IPT"/>
    <property type="match status" value="1"/>
</dbReference>
<gene>
    <name evidence="10" type="ORF">AB1Y20_012013</name>
</gene>
<feature type="domain" description="REJ" evidence="9">
    <location>
        <begin position="836"/>
        <end position="965"/>
    </location>
</feature>
<keyword evidence="11" id="KW-1185">Reference proteome</keyword>
<dbReference type="PANTHER" id="PTHR46730">
    <property type="entry name" value="POLYCYSTIN-1"/>
    <property type="match status" value="1"/>
</dbReference>
<comment type="caution">
    <text evidence="10">The sequence shown here is derived from an EMBL/GenBank/DDBJ whole genome shotgun (WGS) entry which is preliminary data.</text>
</comment>
<accession>A0AB34IQJ5</accession>
<feature type="transmembrane region" description="Helical" evidence="8">
    <location>
        <begin position="1392"/>
        <end position="1414"/>
    </location>
</feature>
<feature type="region of interest" description="Disordered" evidence="7">
    <location>
        <begin position="1174"/>
        <end position="1226"/>
    </location>
</feature>
<evidence type="ECO:0000313" key="10">
    <source>
        <dbReference type="EMBL" id="KAL1503533.1"/>
    </source>
</evidence>
<dbReference type="InterPro" id="IPR002909">
    <property type="entry name" value="IPT_dom"/>
</dbReference>
<evidence type="ECO:0000256" key="4">
    <source>
        <dbReference type="ARBA" id="ARBA00022737"/>
    </source>
</evidence>
<feature type="compositionally biased region" description="Polar residues" evidence="7">
    <location>
        <begin position="1210"/>
        <end position="1226"/>
    </location>
</feature>
<evidence type="ECO:0000256" key="5">
    <source>
        <dbReference type="ARBA" id="ARBA00022989"/>
    </source>
</evidence>
<evidence type="ECO:0000256" key="7">
    <source>
        <dbReference type="SAM" id="MobiDB-lite"/>
    </source>
</evidence>
<keyword evidence="5 8" id="KW-1133">Transmembrane helix</keyword>
<evidence type="ECO:0000256" key="1">
    <source>
        <dbReference type="ARBA" id="ARBA00004370"/>
    </source>
</evidence>
<evidence type="ECO:0000256" key="8">
    <source>
        <dbReference type="SAM" id="Phobius"/>
    </source>
</evidence>
<comment type="subcellular location">
    <subcellularLocation>
        <location evidence="1">Membrane</location>
    </subcellularLocation>
</comment>
<dbReference type="Gene3D" id="2.60.40.10">
    <property type="entry name" value="Immunoglobulins"/>
    <property type="match status" value="2"/>
</dbReference>
<dbReference type="PROSITE" id="PS51111">
    <property type="entry name" value="REJ"/>
    <property type="match status" value="1"/>
</dbReference>
<keyword evidence="3 8" id="KW-0812">Transmembrane</keyword>
<evidence type="ECO:0000313" key="11">
    <source>
        <dbReference type="Proteomes" id="UP001515480"/>
    </source>
</evidence>
<evidence type="ECO:0000256" key="3">
    <source>
        <dbReference type="ARBA" id="ARBA00022692"/>
    </source>
</evidence>
<dbReference type="GO" id="GO:0006816">
    <property type="term" value="P:calcium ion transport"/>
    <property type="evidence" value="ECO:0007669"/>
    <property type="project" value="TreeGrafter"/>
</dbReference>
<keyword evidence="6 8" id="KW-0472">Membrane</keyword>
<dbReference type="PANTHER" id="PTHR46730:SF1">
    <property type="entry name" value="PLAT DOMAIN-CONTAINING PROTEIN"/>
    <property type="match status" value="1"/>
</dbReference>
<dbReference type="SUPFAM" id="SSF81296">
    <property type="entry name" value="E set domains"/>
    <property type="match status" value="2"/>
</dbReference>
<dbReference type="EMBL" id="JBGBPQ010000021">
    <property type="protein sequence ID" value="KAL1503533.1"/>
    <property type="molecule type" value="Genomic_DNA"/>
</dbReference>
<dbReference type="Pfam" id="PF01833">
    <property type="entry name" value="TIG"/>
    <property type="match status" value="2"/>
</dbReference>
<sequence>MFCHFGEIATSTGEIVNLTHAACQKPVFPNSVKGTRRHTLRISLVDDCFVDATATFLTYNAQVDALSVYGAPMDTSIKLNILGAGFPYPLTAGSICRFSSDALSVVTEAVVVSSTRTECPTPAAPYPTKYEVALLLNGQLVEPYVHEVPTFTAYDLGAVTITKLLPAVVPISDGTTVLRVQGRNFAEYGSRTDGGQLTCAVGTQLIRAQLLSSSFLQCVLPAFSSPTDLGVRVSLNGGDPGTFTEQQLTLKIFQPPTVSSISPTVGDADGGESVTIYGSCFTTAPASSVRCAFDGVVQPQPPSVVTANQIVCLTAWGAEEKASVPVAVSLNEGLDLHVSNTARITFKGFHRPQLIDAYFSADATTLVLQFDDQPTNQAGINGRVSCGLLLDASTMRILRGSATYDPLCTWQSPTKLVAHLTVDTAAAPAMRIGFRPGVLWPAEWSYPGSCDGINAKCNTEATSQLTVDQFFPCDIRSTSVVEQCIAPQVALQAPSEISFCPDATVRLDASHSTGSGIKPLSITWGAYPLTCDNYYEIRSRFQEVNSLNSHVATLVPAELLSGSTFVIWVQATNFVGMRSSIVDSTIERRELTAPDIYIEAPALLYVRPVSKVSIAGNASLPSCFERSFYTINFEWRTTRVVLLANPTIQATGNLTLEGSSLQLGLRYTLRITGCMAAAPSVCGFAEVDVALESSSLTAIIDSGQARAFGSASAVTFSGCSSTDPDDPQAVCATNTLGNSSCGTLRFAWACAPIGGKVACPAAPHGEQLSCAWILSPRSFEPGVFNISLTVRKVDSYETATASIRVTVTLGDVPAVVIDKPQIPSLQRAFKPSPTARLVLSAVLSGSSSALPLQYKWSISSYDTSSLVNLTSSAVTSTGDSLPHLVVLANVLRPGAAYTFQVSVTSLLDAAWSSASTVIEMNAPPYGGTLRVSPAPPYYALTTSLTIVAEQWFDDPDDLPLSYAFFYSETRHAQVEKYFTAMGQAVIGNTKVWRNPPPGNFTISCKVFDTYNASATVQRNVDIKNVVLDSNKSTAILSEIQTRFDVGDITGMTQLIDSLASSLNAVRDNGLSDTASQTLVPDQRAQLRQSLIATLKALPLEGIRPLAKQQRAAVMQSLLQKPSELTTTALVDASAVVDALINASFSSGLAQGTAERLLGSIGCLIAGNQGESGGLNPRWTGFPTSPPAAPPNEPSPRHDASVPVSPPPSPAQLNTTEVSNAAQRTASLRSSTEQLAKLISQDKVIGEQATAVSAPSASLSVGVDDPCTLEGKPFASAPFDDQDSSDTGSITFSRGALCPTVAGRRMEATSSCGDSTVTTLLTKYKTNVHAAESAAVDALAAPVLAVQVNQCGVISFPTNLDDLLAEIDSISWNSFSLDDVGAVLTSFNFSENIAVYLFVFIMTGLDVLFLFWLGWFRGHRKEVVRARPSFCARTGFAPFPGSRA</sequence>
<dbReference type="Pfam" id="PF02010">
    <property type="entry name" value="REJ"/>
    <property type="match status" value="1"/>
</dbReference>
<name>A0AB34IQJ5_PRYPA</name>
<feature type="compositionally biased region" description="Pro residues" evidence="7">
    <location>
        <begin position="1183"/>
        <end position="1193"/>
    </location>
</feature>
<dbReference type="InterPro" id="IPR014756">
    <property type="entry name" value="Ig_E-set"/>
</dbReference>
<dbReference type="InterPro" id="IPR013783">
    <property type="entry name" value="Ig-like_fold"/>
</dbReference>
<proteinExistence type="inferred from homology"/>
<evidence type="ECO:0000256" key="2">
    <source>
        <dbReference type="ARBA" id="ARBA00007200"/>
    </source>
</evidence>
<evidence type="ECO:0000256" key="6">
    <source>
        <dbReference type="ARBA" id="ARBA00023136"/>
    </source>
</evidence>
<evidence type="ECO:0000259" key="9">
    <source>
        <dbReference type="PROSITE" id="PS51111"/>
    </source>
</evidence>
<dbReference type="Proteomes" id="UP001515480">
    <property type="component" value="Unassembled WGS sequence"/>
</dbReference>
<reference evidence="10 11" key="1">
    <citation type="journal article" date="2024" name="Science">
        <title>Giant polyketide synthase enzymes in the biosynthesis of giant marine polyether toxins.</title>
        <authorList>
            <person name="Fallon T.R."/>
            <person name="Shende V.V."/>
            <person name="Wierzbicki I.H."/>
            <person name="Pendleton A.L."/>
            <person name="Watervoot N.F."/>
            <person name="Auber R.P."/>
            <person name="Gonzalez D.J."/>
            <person name="Wisecaver J.H."/>
            <person name="Moore B.S."/>
        </authorList>
    </citation>
    <scope>NUCLEOTIDE SEQUENCE [LARGE SCALE GENOMIC DNA]</scope>
    <source>
        <strain evidence="10 11">12B1</strain>
    </source>
</reference>
<dbReference type="SMART" id="SM00429">
    <property type="entry name" value="IPT"/>
    <property type="match status" value="2"/>
</dbReference>
<organism evidence="10 11">
    <name type="scientific">Prymnesium parvum</name>
    <name type="common">Toxic golden alga</name>
    <dbReference type="NCBI Taxonomy" id="97485"/>
    <lineage>
        <taxon>Eukaryota</taxon>
        <taxon>Haptista</taxon>
        <taxon>Haptophyta</taxon>
        <taxon>Prymnesiophyceae</taxon>
        <taxon>Prymnesiales</taxon>
        <taxon>Prymnesiaceae</taxon>
        <taxon>Prymnesium</taxon>
    </lineage>
</organism>
<protein>
    <recommendedName>
        <fullName evidence="9">REJ domain-containing protein</fullName>
    </recommendedName>
</protein>
<keyword evidence="4" id="KW-0677">Repeat</keyword>
<comment type="similarity">
    <text evidence="2">Belongs to the polycystin family.</text>
</comment>